<feature type="compositionally biased region" description="Low complexity" evidence="8">
    <location>
        <begin position="268"/>
        <end position="281"/>
    </location>
</feature>
<feature type="region of interest" description="Disordered" evidence="8">
    <location>
        <begin position="166"/>
        <end position="281"/>
    </location>
</feature>
<feature type="domain" description="C2H2-type" evidence="9">
    <location>
        <begin position="862"/>
        <end position="890"/>
    </location>
</feature>
<dbReference type="FunFam" id="3.30.160.60:FF:000125">
    <property type="entry name" value="Putative zinc finger protein 143"/>
    <property type="match status" value="1"/>
</dbReference>
<feature type="compositionally biased region" description="Polar residues" evidence="8">
    <location>
        <begin position="170"/>
        <end position="210"/>
    </location>
</feature>
<evidence type="ECO:0000256" key="1">
    <source>
        <dbReference type="ARBA" id="ARBA00004123"/>
    </source>
</evidence>
<dbReference type="Proteomes" id="UP000694845">
    <property type="component" value="Unplaced"/>
</dbReference>
<dbReference type="Gene3D" id="3.30.160.60">
    <property type="entry name" value="Classic Zinc Finger"/>
    <property type="match status" value="8"/>
</dbReference>
<dbReference type="GO" id="GO:0003677">
    <property type="term" value="F:DNA binding"/>
    <property type="evidence" value="ECO:0007669"/>
    <property type="project" value="UniProtKB-KW"/>
</dbReference>
<feature type="domain" description="C2H2-type" evidence="9">
    <location>
        <begin position="891"/>
        <end position="920"/>
    </location>
</feature>
<evidence type="ECO:0000256" key="7">
    <source>
        <dbReference type="PROSITE-ProRule" id="PRU00042"/>
    </source>
</evidence>
<dbReference type="GO" id="GO:0000981">
    <property type="term" value="F:DNA-binding transcription factor activity, RNA polymerase II-specific"/>
    <property type="evidence" value="ECO:0007669"/>
    <property type="project" value="TreeGrafter"/>
</dbReference>
<evidence type="ECO:0000256" key="3">
    <source>
        <dbReference type="ARBA" id="ARBA00022737"/>
    </source>
</evidence>
<dbReference type="PANTHER" id="PTHR24394:SF29">
    <property type="entry name" value="MYONEURIN"/>
    <property type="match status" value="1"/>
</dbReference>
<feature type="domain" description="C2H2-type" evidence="9">
    <location>
        <begin position="949"/>
        <end position="972"/>
    </location>
</feature>
<feature type="domain" description="C2H2-type" evidence="9">
    <location>
        <begin position="13"/>
        <end position="44"/>
    </location>
</feature>
<proteinExistence type="predicted"/>
<keyword evidence="10" id="KW-1185">Reference proteome</keyword>
<dbReference type="Pfam" id="PF00096">
    <property type="entry name" value="zf-C2H2"/>
    <property type="match status" value="5"/>
</dbReference>
<dbReference type="PROSITE" id="PS00028">
    <property type="entry name" value="ZINC_FINGER_C2H2_1"/>
    <property type="match status" value="8"/>
</dbReference>
<evidence type="ECO:0000313" key="12">
    <source>
        <dbReference type="RefSeq" id="XP_022082400.1"/>
    </source>
</evidence>
<evidence type="ECO:0000256" key="4">
    <source>
        <dbReference type="ARBA" id="ARBA00022771"/>
    </source>
</evidence>
<dbReference type="GO" id="GO:0008270">
    <property type="term" value="F:zinc ion binding"/>
    <property type="evidence" value="ECO:0007669"/>
    <property type="project" value="UniProtKB-KW"/>
</dbReference>
<protein>
    <submittedName>
        <fullName evidence="11 12">Zinc finger protein 836-like</fullName>
    </submittedName>
</protein>
<keyword evidence="3" id="KW-0677">Repeat</keyword>
<gene>
    <name evidence="11 12" type="primary">LOC110974819</name>
</gene>
<feature type="region of interest" description="Disordered" evidence="8">
    <location>
        <begin position="436"/>
        <end position="507"/>
    </location>
</feature>
<dbReference type="GeneID" id="110974819"/>
<dbReference type="PANTHER" id="PTHR24394">
    <property type="entry name" value="ZINC FINGER PROTEIN"/>
    <property type="match status" value="1"/>
</dbReference>
<dbReference type="InterPro" id="IPR036236">
    <property type="entry name" value="Znf_C2H2_sf"/>
</dbReference>
<feature type="compositionally biased region" description="Basic residues" evidence="8">
    <location>
        <begin position="448"/>
        <end position="457"/>
    </location>
</feature>
<dbReference type="KEGG" id="aplc:110974819"/>
<keyword evidence="4 7" id="KW-0863">Zinc-finger</keyword>
<feature type="domain" description="C2H2-type" evidence="9">
    <location>
        <begin position="780"/>
        <end position="804"/>
    </location>
</feature>
<evidence type="ECO:0000256" key="2">
    <source>
        <dbReference type="ARBA" id="ARBA00022723"/>
    </source>
</evidence>
<organism evidence="10 11">
    <name type="scientific">Acanthaster planci</name>
    <name type="common">Crown-of-thorns starfish</name>
    <dbReference type="NCBI Taxonomy" id="133434"/>
    <lineage>
        <taxon>Eukaryota</taxon>
        <taxon>Metazoa</taxon>
        <taxon>Echinodermata</taxon>
        <taxon>Eleutherozoa</taxon>
        <taxon>Asterozoa</taxon>
        <taxon>Asteroidea</taxon>
        <taxon>Valvatacea</taxon>
        <taxon>Valvatida</taxon>
        <taxon>Acanthasteridae</taxon>
        <taxon>Acanthaster</taxon>
    </lineage>
</organism>
<keyword evidence="5" id="KW-0862">Zinc</keyword>
<feature type="domain" description="C2H2-type" evidence="9">
    <location>
        <begin position="806"/>
        <end position="833"/>
    </location>
</feature>
<evidence type="ECO:0000256" key="5">
    <source>
        <dbReference type="ARBA" id="ARBA00022833"/>
    </source>
</evidence>
<sequence length="1071" mass="120183">MNRDSSDDEEDVFSCGRCKENFSNMESFMEHKKSQSCRKTKQRPLENQQQRHSLLPEIPIGSSEQTVQDSAEETMRGSTASTTSPENSLNQGLVPSDPEYNPQASFPRLQDVLTVLQGGQLMGQLDVSSELSELGESRMLIQVLERILGPLSRNALSATTGIVYSPSVGCDSTENSSNEKTVSSDSSNIPNTLRESEDVTYQTEVTSPTEDISLKDTDTSQVRQKSTLEENASGSVSQKLGSEGQQTLKPAGQQLTKSKQRKRITDQQALSPQSASSPESLETGVVSIKAVMCKFCSETTSNSDGLFSHYMEVHKMRSGAALEFLQQSTCRSKRGRPPKGLAISKKRKPILCPHCSVSFNSKSLCAAHIRKHHRDTAVPPVSKTTDLPSSRRRKCARCSFQTFTAKDLTAHIHSCHSNKGDIVGKLLLLTTEEKNNSAKITQSEGKPKTQRRQKRPRNATEDVIREQDDDGFNGGSGDSEEEMMEEGDKDEIGDGQEMNSASGKAQVKCPECNKKMYQRGLKRHQVRCINKNRFICPLCQHKSRESYDHTVHVDNHRIWVKAQASWADQSTGSRPEGAVTSTEGMSSSVNINTMMADVDKVDYTSTVDLQALALITQIQGETSLLEQNQQLLTSSDSGVMEQDTQKSEICDVSLLSKGTGAKNGEAHTEQEPRFVDGGDKKLNPRDLKCKTCYTWFSRTSLPKHMLQVHNMVKRFQCRETACRLIFAKLEDFKAHIVSHPAANTFRCGCRGCVKRRLITPETMDNLRKEKMRDYYKHMSYKCSKCWVKFPSQGSLDRHMKQESHIHPCEVCGKIQVSKRQLRMHMVTHQAERAYLCEVCGQNFKTKRDLNKHTFSHNNIRPYQCPNCDKRFSFRNKMNRHIVTVHSGKKPFNCDWSGCDKAFSRKDKLAEHIKTHQVSYPFKCQHCNKGFYRKDNLKDHEIVHTGDFPFRCADCNRGFMRPKILERHHLTEHPPPAVTTQITLQASVTQDVQADSPGQSISYVLCEPYVYANIDQLTSFQDSVQETDVQLMPSQRATIEAIQNAAAAVIGNGQAQFQIDGTDPFPVITLGT</sequence>
<evidence type="ECO:0000256" key="6">
    <source>
        <dbReference type="ARBA" id="ARBA00023242"/>
    </source>
</evidence>
<dbReference type="RefSeq" id="XP_022082400.1">
    <property type="nucleotide sequence ID" value="XM_022226708.1"/>
</dbReference>
<dbReference type="OMA" id="LCATHIK"/>
<evidence type="ECO:0000313" key="11">
    <source>
        <dbReference type="RefSeq" id="XP_022082399.1"/>
    </source>
</evidence>
<dbReference type="InterPro" id="IPR013087">
    <property type="entry name" value="Znf_C2H2_type"/>
</dbReference>
<reference evidence="11 12" key="1">
    <citation type="submission" date="2025-04" db="UniProtKB">
        <authorList>
            <consortium name="RefSeq"/>
        </authorList>
    </citation>
    <scope>IDENTIFICATION</scope>
</reference>
<dbReference type="PROSITE" id="PS50157">
    <property type="entry name" value="ZINC_FINGER_C2H2_2"/>
    <property type="match status" value="8"/>
</dbReference>
<feature type="domain" description="C2H2-type" evidence="9">
    <location>
        <begin position="834"/>
        <end position="861"/>
    </location>
</feature>
<dbReference type="SUPFAM" id="SSF57667">
    <property type="entry name" value="beta-beta-alpha zinc fingers"/>
    <property type="match status" value="5"/>
</dbReference>
<feature type="domain" description="C2H2-type" evidence="9">
    <location>
        <begin position="921"/>
        <end position="948"/>
    </location>
</feature>
<feature type="region of interest" description="Disordered" evidence="8">
    <location>
        <begin position="28"/>
        <end position="104"/>
    </location>
</feature>
<name>A0A8B7XNK8_ACAPL</name>
<dbReference type="OrthoDB" id="2687452at2759"/>
<feature type="compositionally biased region" description="Polar residues" evidence="8">
    <location>
        <begin position="219"/>
        <end position="257"/>
    </location>
</feature>
<dbReference type="GO" id="GO:0005634">
    <property type="term" value="C:nucleus"/>
    <property type="evidence" value="ECO:0007669"/>
    <property type="project" value="UniProtKB-SubCell"/>
</dbReference>
<dbReference type="AlphaFoldDB" id="A0A8B7XNK8"/>
<dbReference type="RefSeq" id="XP_022082399.1">
    <property type="nucleotide sequence ID" value="XM_022226707.1"/>
</dbReference>
<keyword evidence="6" id="KW-0539">Nucleus</keyword>
<dbReference type="SMART" id="SM00355">
    <property type="entry name" value="ZnF_C2H2"/>
    <property type="match status" value="15"/>
</dbReference>
<evidence type="ECO:0000256" key="8">
    <source>
        <dbReference type="SAM" id="MobiDB-lite"/>
    </source>
</evidence>
<accession>A0A8B7XNK8</accession>
<evidence type="ECO:0000313" key="10">
    <source>
        <dbReference type="Proteomes" id="UP000694845"/>
    </source>
</evidence>
<feature type="compositionally biased region" description="Polar residues" evidence="8">
    <location>
        <begin position="76"/>
        <end position="93"/>
    </location>
</feature>
<comment type="subcellular location">
    <subcellularLocation>
        <location evidence="1">Nucleus</location>
    </subcellularLocation>
</comment>
<feature type="compositionally biased region" description="Acidic residues" evidence="8">
    <location>
        <begin position="478"/>
        <end position="494"/>
    </location>
</feature>
<dbReference type="FunFam" id="3.30.160.60:FF:000145">
    <property type="entry name" value="Zinc finger protein 574"/>
    <property type="match status" value="1"/>
</dbReference>
<evidence type="ECO:0000259" key="9">
    <source>
        <dbReference type="PROSITE" id="PS50157"/>
    </source>
</evidence>
<keyword evidence="2" id="KW-0479">Metal-binding</keyword>